<feature type="region of interest" description="Disordered" evidence="1">
    <location>
        <begin position="1"/>
        <end position="24"/>
    </location>
</feature>
<name>A0A0H5R0V1_9EUKA</name>
<protein>
    <recommendedName>
        <fullName evidence="3">DUF4378 domain-containing protein</fullName>
    </recommendedName>
</protein>
<accession>A0A0H5R0V1</accession>
<evidence type="ECO:0008006" key="3">
    <source>
        <dbReference type="Google" id="ProtNLM"/>
    </source>
</evidence>
<feature type="non-terminal residue" evidence="2">
    <location>
        <position position="1"/>
    </location>
</feature>
<sequence length="691" mass="75641">KRPTEALAVPDGGTAVNGSSSRDQVFQETLPPSTLAYECDPISAISADDSDSAPYRSDFYDADRQGSLKVTELFDEAPSETLPVIDEAAAVNVPLLDPVSQTSILFNASDTITTLSPGVVSTEDTEEIIDEIRESSNSEDESYLFDLLAPHDDVLHVPVKSSYGSNVVEGGLPVSSVEPDPIADPKVVPHGASMVVDTILDSNCVAESIYAHECNFHESATSLSKDITATQSIFSEESMVSCNFPNNRGSSQDCDTTNSVAASVHPGCVYGEIKAGVCSTCDVGDASPDENYSVVSSHLIDQGLSLTDRGLSSPVFITSESADCPQFVAEPHVGTGDFESADNHVDDVKTAEFHHNRLDPEVFEDVKKIETEFHDSIRLTNAEPALTLSTNILSGVSESVLTAPPHPDDEASPGLPLENHLLFEVLDEVSVADALSRQIWSSISQSISELDYSGVIPAVLNNECHFDSNFQDARKEKAMQQMKLLMDDPSATLLDQDDLDLDALAECVKSECWTSAQEIGNDSPNLARIAIAQSPIAITRYLSVVMEVIGPVDWQAPLILDLKTYQRIEKNFFPDASAAESEFREFVYDIFGEVLQKNRHQIEPPPQYCHINRRRRLLDHFWSPPTLQALIDDVMKIVNSEETVDNQNDALEAMIAADVRSEEWNFDEEVSDIMLETADRIFTEQIKQCIL</sequence>
<dbReference type="EMBL" id="HACM01007396">
    <property type="protein sequence ID" value="CRZ07838.1"/>
    <property type="molecule type" value="Transcribed_RNA"/>
</dbReference>
<dbReference type="AlphaFoldDB" id="A0A0H5R0V1"/>
<reference evidence="2" key="1">
    <citation type="submission" date="2015-04" db="EMBL/GenBank/DDBJ databases">
        <title>The genome sequence of the plant pathogenic Rhizarian Plasmodiophora brassicae reveals insights in its biotrophic life cycle and the origin of chitin synthesis.</title>
        <authorList>
            <person name="Schwelm A."/>
            <person name="Fogelqvist J."/>
            <person name="Knaust A."/>
            <person name="Julke S."/>
            <person name="Lilja T."/>
            <person name="Dhandapani V."/>
            <person name="Bonilla-Rosso G."/>
            <person name="Karlsson M."/>
            <person name="Shevchenko A."/>
            <person name="Choi S.R."/>
            <person name="Kim H.G."/>
            <person name="Park J.Y."/>
            <person name="Lim Y.P."/>
            <person name="Ludwig-Muller J."/>
            <person name="Dixelius C."/>
        </authorList>
    </citation>
    <scope>NUCLEOTIDE SEQUENCE</scope>
    <source>
        <tissue evidence="2">Potato root galls</tissue>
    </source>
</reference>
<evidence type="ECO:0000313" key="2">
    <source>
        <dbReference type="EMBL" id="CRZ07838.1"/>
    </source>
</evidence>
<evidence type="ECO:0000256" key="1">
    <source>
        <dbReference type="SAM" id="MobiDB-lite"/>
    </source>
</evidence>
<proteinExistence type="predicted"/>
<organism evidence="2">
    <name type="scientific">Spongospora subterranea</name>
    <dbReference type="NCBI Taxonomy" id="70186"/>
    <lineage>
        <taxon>Eukaryota</taxon>
        <taxon>Sar</taxon>
        <taxon>Rhizaria</taxon>
        <taxon>Endomyxa</taxon>
        <taxon>Phytomyxea</taxon>
        <taxon>Plasmodiophorida</taxon>
        <taxon>Plasmodiophoridae</taxon>
        <taxon>Spongospora</taxon>
    </lineage>
</organism>